<dbReference type="GO" id="GO:0015031">
    <property type="term" value="P:protein transport"/>
    <property type="evidence" value="ECO:0007669"/>
    <property type="project" value="UniProtKB-KW"/>
</dbReference>
<dbReference type="GO" id="GO:0030121">
    <property type="term" value="C:AP-1 adaptor complex"/>
    <property type="evidence" value="ECO:0007669"/>
    <property type="project" value="InterPro"/>
</dbReference>
<dbReference type="OrthoDB" id="277029at2759"/>
<dbReference type="InterPro" id="IPR011012">
    <property type="entry name" value="Longin-like_dom_sf"/>
</dbReference>
<protein>
    <recommendedName>
        <fullName evidence="9">AP-1 complex subunit sigma-1</fullName>
    </recommendedName>
    <alternativeName>
        <fullName evidence="10">Sigma1-adaptin</fullName>
    </alternativeName>
</protein>
<gene>
    <name evidence="13" type="ORF">K505DRAFT_366655</name>
</gene>
<dbReference type="CDD" id="cd14831">
    <property type="entry name" value="AP1_sigma"/>
    <property type="match status" value="1"/>
</dbReference>
<keyword evidence="14" id="KW-1185">Reference proteome</keyword>
<evidence type="ECO:0000256" key="10">
    <source>
        <dbReference type="ARBA" id="ARBA00081706"/>
    </source>
</evidence>
<evidence type="ECO:0000256" key="11">
    <source>
        <dbReference type="SAM" id="MobiDB-lite"/>
    </source>
</evidence>
<accession>A0A6A6WVW2</accession>
<feature type="compositionally biased region" description="Basic and acidic residues" evidence="11">
    <location>
        <begin position="470"/>
        <end position="479"/>
    </location>
</feature>
<feature type="region of interest" description="Disordered" evidence="11">
    <location>
        <begin position="459"/>
        <end position="493"/>
    </location>
</feature>
<dbReference type="EMBL" id="MU002235">
    <property type="protein sequence ID" value="KAF2788229.1"/>
    <property type="molecule type" value="Genomic_DNA"/>
</dbReference>
<dbReference type="AlphaFoldDB" id="A0A6A6WVW2"/>
<evidence type="ECO:0000313" key="13">
    <source>
        <dbReference type="EMBL" id="KAF2788229.1"/>
    </source>
</evidence>
<dbReference type="FunFam" id="3.30.450.60:FF:000007">
    <property type="entry name" value="AP complex subunit sigma"/>
    <property type="match status" value="1"/>
</dbReference>
<keyword evidence="8" id="KW-0968">Cytoplasmic vesicle</keyword>
<evidence type="ECO:0000259" key="12">
    <source>
        <dbReference type="Pfam" id="PF01217"/>
    </source>
</evidence>
<feature type="domain" description="AP complex mu/sigma subunit" evidence="12">
    <location>
        <begin position="3"/>
        <end position="142"/>
    </location>
</feature>
<dbReference type="GO" id="GO:0016480">
    <property type="term" value="P:negative regulation of transcription by RNA polymerase III"/>
    <property type="evidence" value="ECO:0007669"/>
    <property type="project" value="InterPro"/>
</dbReference>
<evidence type="ECO:0000313" key="14">
    <source>
        <dbReference type="Proteomes" id="UP000799757"/>
    </source>
</evidence>
<dbReference type="GO" id="GO:0005634">
    <property type="term" value="C:nucleus"/>
    <property type="evidence" value="ECO:0007669"/>
    <property type="project" value="TreeGrafter"/>
</dbReference>
<comment type="subcellular location">
    <subcellularLocation>
        <location evidence="2">Cytoplasmic vesicle</location>
        <location evidence="2">Clathrin-coated vesicle membrane</location>
    </subcellularLocation>
    <subcellularLocation>
        <location evidence="1">Golgi apparatus</location>
    </subcellularLocation>
</comment>
<evidence type="ECO:0000256" key="4">
    <source>
        <dbReference type="ARBA" id="ARBA00022448"/>
    </source>
</evidence>
<dbReference type="GO" id="GO:0005829">
    <property type="term" value="C:cytosol"/>
    <property type="evidence" value="ECO:0007669"/>
    <property type="project" value="GOC"/>
</dbReference>
<dbReference type="SUPFAM" id="SSF64356">
    <property type="entry name" value="SNARE-like"/>
    <property type="match status" value="1"/>
</dbReference>
<reference evidence="13" key="1">
    <citation type="journal article" date="2020" name="Stud. Mycol.">
        <title>101 Dothideomycetes genomes: a test case for predicting lifestyles and emergence of pathogens.</title>
        <authorList>
            <person name="Haridas S."/>
            <person name="Albert R."/>
            <person name="Binder M."/>
            <person name="Bloem J."/>
            <person name="Labutti K."/>
            <person name="Salamov A."/>
            <person name="Andreopoulos B."/>
            <person name="Baker S."/>
            <person name="Barry K."/>
            <person name="Bills G."/>
            <person name="Bluhm B."/>
            <person name="Cannon C."/>
            <person name="Castanera R."/>
            <person name="Culley D."/>
            <person name="Daum C."/>
            <person name="Ezra D."/>
            <person name="Gonzalez J."/>
            <person name="Henrissat B."/>
            <person name="Kuo A."/>
            <person name="Liang C."/>
            <person name="Lipzen A."/>
            <person name="Lutzoni F."/>
            <person name="Magnuson J."/>
            <person name="Mondo S."/>
            <person name="Nolan M."/>
            <person name="Ohm R."/>
            <person name="Pangilinan J."/>
            <person name="Park H.-J."/>
            <person name="Ramirez L."/>
            <person name="Alfaro M."/>
            <person name="Sun H."/>
            <person name="Tritt A."/>
            <person name="Yoshinaga Y."/>
            <person name="Zwiers L.-H."/>
            <person name="Turgeon B."/>
            <person name="Goodwin S."/>
            <person name="Spatafora J."/>
            <person name="Crous P."/>
            <person name="Grigoriev I."/>
        </authorList>
    </citation>
    <scope>NUCLEOTIDE SEQUENCE</scope>
    <source>
        <strain evidence="13">CBS 109.77</strain>
    </source>
</reference>
<dbReference type="Gene3D" id="3.40.1000.50">
    <property type="entry name" value="Repressor of RNA polymerase III transcription Maf1"/>
    <property type="match status" value="1"/>
</dbReference>
<evidence type="ECO:0000256" key="1">
    <source>
        <dbReference type="ARBA" id="ARBA00004555"/>
    </source>
</evidence>
<proteinExistence type="inferred from homology"/>
<name>A0A6A6WVW2_9PLEO</name>
<evidence type="ECO:0000256" key="5">
    <source>
        <dbReference type="ARBA" id="ARBA00022927"/>
    </source>
</evidence>
<evidence type="ECO:0000256" key="9">
    <source>
        <dbReference type="ARBA" id="ARBA00074180"/>
    </source>
</evidence>
<dbReference type="Proteomes" id="UP000799757">
    <property type="component" value="Unassembled WGS sequence"/>
</dbReference>
<keyword evidence="6" id="KW-0333">Golgi apparatus</keyword>
<dbReference type="GO" id="GO:0000994">
    <property type="term" value="F:RNA polymerase III core binding"/>
    <property type="evidence" value="ECO:0007669"/>
    <property type="project" value="TreeGrafter"/>
</dbReference>
<dbReference type="Gene3D" id="3.30.450.60">
    <property type="match status" value="1"/>
</dbReference>
<comment type="similarity">
    <text evidence="3">Belongs to the adaptor complexes small subunit family.</text>
</comment>
<dbReference type="InterPro" id="IPR044733">
    <property type="entry name" value="AP1_sigma"/>
</dbReference>
<dbReference type="Pfam" id="PF01217">
    <property type="entry name" value="Clat_adaptor_s"/>
    <property type="match status" value="1"/>
</dbReference>
<keyword evidence="7" id="KW-0472">Membrane</keyword>
<evidence type="ECO:0000256" key="2">
    <source>
        <dbReference type="ARBA" id="ARBA00004640"/>
    </source>
</evidence>
<dbReference type="Pfam" id="PF09174">
    <property type="entry name" value="Maf1"/>
    <property type="match status" value="1"/>
</dbReference>
<evidence type="ECO:0000256" key="8">
    <source>
        <dbReference type="ARBA" id="ARBA00023329"/>
    </source>
</evidence>
<dbReference type="InterPro" id="IPR022775">
    <property type="entry name" value="AP_mu_sigma_su"/>
</dbReference>
<sequence length="493" mass="56585">MAIKYLILLSRQGKVRLAKWFTTLAPKDKAKIVKDVTQLVLARRTRMCNFLEYKDTKIVYRRYASLFFIAGCDSRDNELITLEIVHRYVEQMDKYYGNVCELDIIFNFQKAYFILDELLLAGEMQESSKKNVLRCIGQQDSLEDMEQAHLEAGTMKYLDLCALHEVNLALNFDTQDSAIIGGCDLWTTKAAGSDKKLYKRIEKTLEERHDDLLAAVADLSAQSAAQFADQLNIARATPFGSFNEAANRHTFAYLIATLNATHIDYDFANTLNPDEFRQETQKTFMHKIDTTMYYLRPQVYSAGLPSGALTPLGSPIWSPRSWQLIDSEMDMGECEYYAWEPSDDPFADDGAIWSHHFFLYNKERKRVCYFYLRGISALSNSPSVAMSLMSKFKQSKHESSANAGSRKRAEYWLGDRAKRGLEYYGESDELDNMVIDHPEEVVDAEEPYLPARETSLGVDYYSSDDDSDVESLREREKSAVRTMSEQLIDRMEI</sequence>
<evidence type="ECO:0000256" key="7">
    <source>
        <dbReference type="ARBA" id="ARBA00023136"/>
    </source>
</evidence>
<dbReference type="FunFam" id="3.40.1000.50:FF:000004">
    <property type="entry name" value="Repressor of RNA polymerase III transcription MAF1"/>
    <property type="match status" value="1"/>
</dbReference>
<dbReference type="PANTHER" id="PTHR22504:SF0">
    <property type="entry name" value="REPRESSOR OF RNA POLYMERASE III TRANSCRIPTION MAF1 HOMOLOG"/>
    <property type="match status" value="1"/>
</dbReference>
<dbReference type="GO" id="GO:0016482">
    <property type="term" value="P:cytosolic transport"/>
    <property type="evidence" value="ECO:0007669"/>
    <property type="project" value="UniProtKB-ARBA"/>
</dbReference>
<dbReference type="GO" id="GO:0035615">
    <property type="term" value="F:clathrin adaptor activity"/>
    <property type="evidence" value="ECO:0007669"/>
    <property type="project" value="InterPro"/>
</dbReference>
<organism evidence="13 14">
    <name type="scientific">Melanomma pulvis-pyrius CBS 109.77</name>
    <dbReference type="NCBI Taxonomy" id="1314802"/>
    <lineage>
        <taxon>Eukaryota</taxon>
        <taxon>Fungi</taxon>
        <taxon>Dikarya</taxon>
        <taxon>Ascomycota</taxon>
        <taxon>Pezizomycotina</taxon>
        <taxon>Dothideomycetes</taxon>
        <taxon>Pleosporomycetidae</taxon>
        <taxon>Pleosporales</taxon>
        <taxon>Melanommataceae</taxon>
        <taxon>Melanomma</taxon>
    </lineage>
</organism>
<dbReference type="PANTHER" id="PTHR22504">
    <property type="entry name" value="REPRESSOR OF RNA POLYMERASE III TRANSCRIPTION MAF1"/>
    <property type="match status" value="1"/>
</dbReference>
<evidence type="ECO:0000256" key="6">
    <source>
        <dbReference type="ARBA" id="ARBA00023034"/>
    </source>
</evidence>
<keyword evidence="5" id="KW-0653">Protein transport</keyword>
<evidence type="ECO:0000256" key="3">
    <source>
        <dbReference type="ARBA" id="ARBA00006972"/>
    </source>
</evidence>
<dbReference type="InterPro" id="IPR038564">
    <property type="entry name" value="Maf1_sf"/>
</dbReference>
<keyword evidence="4" id="KW-0813">Transport</keyword>
<dbReference type="InterPro" id="IPR015257">
    <property type="entry name" value="Maf1"/>
</dbReference>